<dbReference type="OrthoDB" id="7692173at2759"/>
<feature type="coiled-coil region" evidence="1">
    <location>
        <begin position="81"/>
        <end position="115"/>
    </location>
</feature>
<reference evidence="2 3" key="1">
    <citation type="submission" date="2015-07" db="EMBL/GenBank/DDBJ databases">
        <title>The genome of Melipona quadrifasciata.</title>
        <authorList>
            <person name="Pan H."/>
            <person name="Kapheim K."/>
        </authorList>
    </citation>
    <scope>NUCLEOTIDE SEQUENCE [LARGE SCALE GENOMIC DNA]</scope>
    <source>
        <strain evidence="2">0111107301</strain>
        <tissue evidence="2">Whole body</tissue>
    </source>
</reference>
<keyword evidence="3" id="KW-1185">Reference proteome</keyword>
<name>A0A0M9A5R6_9HYME</name>
<sequence>MLNLYFLDDIEQQCEDAVFVLCDARERYPLRCADEFQKSIKLKNKINMLKIFQKSTVINELPILDQTERLNLEFNENEMCFNRLDSKLQNIINKLDNLKAVVEQIEREKTCWINKLLEC</sequence>
<dbReference type="AlphaFoldDB" id="A0A0M9A5R6"/>
<proteinExistence type="predicted"/>
<dbReference type="STRING" id="166423.A0A0M9A5R6"/>
<accession>A0A0M9A5R6</accession>
<evidence type="ECO:0000313" key="2">
    <source>
        <dbReference type="EMBL" id="KOX77026.1"/>
    </source>
</evidence>
<organism evidence="2 3">
    <name type="scientific">Melipona quadrifasciata</name>
    <dbReference type="NCBI Taxonomy" id="166423"/>
    <lineage>
        <taxon>Eukaryota</taxon>
        <taxon>Metazoa</taxon>
        <taxon>Ecdysozoa</taxon>
        <taxon>Arthropoda</taxon>
        <taxon>Hexapoda</taxon>
        <taxon>Insecta</taxon>
        <taxon>Pterygota</taxon>
        <taxon>Neoptera</taxon>
        <taxon>Endopterygota</taxon>
        <taxon>Hymenoptera</taxon>
        <taxon>Apocrita</taxon>
        <taxon>Aculeata</taxon>
        <taxon>Apoidea</taxon>
        <taxon>Anthophila</taxon>
        <taxon>Apidae</taxon>
        <taxon>Melipona</taxon>
    </lineage>
</organism>
<gene>
    <name evidence="2" type="ORF">WN51_10420</name>
</gene>
<evidence type="ECO:0000313" key="3">
    <source>
        <dbReference type="Proteomes" id="UP000053105"/>
    </source>
</evidence>
<protein>
    <submittedName>
        <fullName evidence="2">Uncharacterized protein</fullName>
    </submittedName>
</protein>
<evidence type="ECO:0000256" key="1">
    <source>
        <dbReference type="SAM" id="Coils"/>
    </source>
</evidence>
<dbReference type="EMBL" id="KQ435736">
    <property type="protein sequence ID" value="KOX77026.1"/>
    <property type="molecule type" value="Genomic_DNA"/>
</dbReference>
<keyword evidence="1" id="KW-0175">Coiled coil</keyword>
<dbReference type="Proteomes" id="UP000053105">
    <property type="component" value="Unassembled WGS sequence"/>
</dbReference>